<organism evidence="1">
    <name type="scientific">hydrothermal vent metagenome</name>
    <dbReference type="NCBI Taxonomy" id="652676"/>
    <lineage>
        <taxon>unclassified sequences</taxon>
        <taxon>metagenomes</taxon>
        <taxon>ecological metagenomes</taxon>
    </lineage>
</organism>
<reference evidence="1" key="1">
    <citation type="submission" date="2018-06" db="EMBL/GenBank/DDBJ databases">
        <authorList>
            <person name="Zhirakovskaya E."/>
        </authorList>
    </citation>
    <scope>NUCLEOTIDE SEQUENCE</scope>
</reference>
<evidence type="ECO:0000313" key="1">
    <source>
        <dbReference type="EMBL" id="VAW76756.1"/>
    </source>
</evidence>
<accession>A0A3B0Z7V2</accession>
<gene>
    <name evidence="1" type="ORF">MNBD_GAMMA14-1986</name>
</gene>
<name>A0A3B0Z7V2_9ZZZZ</name>
<proteinExistence type="predicted"/>
<dbReference type="EMBL" id="UOFM01000193">
    <property type="protein sequence ID" value="VAW76756.1"/>
    <property type="molecule type" value="Genomic_DNA"/>
</dbReference>
<protein>
    <submittedName>
        <fullName evidence="1">Uncharacterized protein</fullName>
    </submittedName>
</protein>
<dbReference type="AlphaFoldDB" id="A0A3B0Z7V2"/>
<feature type="non-terminal residue" evidence="1">
    <location>
        <position position="1"/>
    </location>
</feature>
<sequence>ARTRNWRTVCMHIAKQCRLGESGHDILLVSGFNDDPVKNEPVLKLMHL</sequence>